<evidence type="ECO:0000313" key="2">
    <source>
        <dbReference type="EMBL" id="ETW14978.1"/>
    </source>
</evidence>
<gene>
    <name evidence="2" type="ORF">PFFVO_06111</name>
</gene>
<keyword evidence="1" id="KW-0472">Membrane</keyword>
<protein>
    <submittedName>
        <fullName evidence="2">Uncharacterized protein</fullName>
    </submittedName>
</protein>
<evidence type="ECO:0000256" key="1">
    <source>
        <dbReference type="SAM" id="Phobius"/>
    </source>
</evidence>
<keyword evidence="1" id="KW-1133">Transmembrane helix</keyword>
<evidence type="ECO:0000313" key="3">
    <source>
        <dbReference type="Proteomes" id="UP000030690"/>
    </source>
</evidence>
<feature type="transmembrane region" description="Helical" evidence="1">
    <location>
        <begin position="6"/>
        <end position="26"/>
    </location>
</feature>
<keyword evidence="1" id="KW-0812">Transmembrane</keyword>
<organism evidence="2 3">
    <name type="scientific">Plasmodium falciparum Vietnam Oak-Knoll</name>
    <name type="common">FVO</name>
    <dbReference type="NCBI Taxonomy" id="1036723"/>
    <lineage>
        <taxon>Eukaryota</taxon>
        <taxon>Sar</taxon>
        <taxon>Alveolata</taxon>
        <taxon>Apicomplexa</taxon>
        <taxon>Aconoidasida</taxon>
        <taxon>Haemosporida</taxon>
        <taxon>Plasmodiidae</taxon>
        <taxon>Plasmodium</taxon>
        <taxon>Plasmodium (Laverania)</taxon>
    </lineage>
</organism>
<dbReference type="AlphaFoldDB" id="A0A024UW02"/>
<dbReference type="EMBL" id="KI925386">
    <property type="protein sequence ID" value="ETW14978.1"/>
    <property type="molecule type" value="Genomic_DNA"/>
</dbReference>
<reference evidence="2 3" key="1">
    <citation type="submission" date="2013-02" db="EMBL/GenBank/DDBJ databases">
        <title>The Genome Annotation of Plasmodium falciparum Vietnam Oak-Knoll (FVO).</title>
        <authorList>
            <consortium name="The Broad Institute Genome Sequencing Platform"/>
            <consortium name="The Broad Institute Genome Sequencing Center for Infectious Disease"/>
            <person name="Neafsey D."/>
            <person name="Hoffman S."/>
            <person name="Volkman S."/>
            <person name="Rosenthal P."/>
            <person name="Walker B."/>
            <person name="Young S.K."/>
            <person name="Zeng Q."/>
            <person name="Gargeya S."/>
            <person name="Fitzgerald M."/>
            <person name="Haas B."/>
            <person name="Abouelleil A."/>
            <person name="Allen A.W."/>
            <person name="Alvarado L."/>
            <person name="Arachchi H.M."/>
            <person name="Berlin A.M."/>
            <person name="Chapman S.B."/>
            <person name="Gainer-Dewar J."/>
            <person name="Goldberg J."/>
            <person name="Griggs A."/>
            <person name="Gujja S."/>
            <person name="Hansen M."/>
            <person name="Howarth C."/>
            <person name="Imamovic A."/>
            <person name="Ireland A."/>
            <person name="Larimer J."/>
            <person name="McCowan C."/>
            <person name="Murphy C."/>
            <person name="Pearson M."/>
            <person name="Poon T.W."/>
            <person name="Priest M."/>
            <person name="Roberts A."/>
            <person name="Saif S."/>
            <person name="Shea T."/>
            <person name="Sisk P."/>
            <person name="Sykes S."/>
            <person name="Wortman J."/>
            <person name="Nusbaum C."/>
            <person name="Birren B."/>
        </authorList>
    </citation>
    <scope>NUCLEOTIDE SEQUENCE [LARGE SCALE GENOMIC DNA]</scope>
    <source>
        <strain evidence="3">Vietnam Oak-Knoll (FVO)</strain>
    </source>
</reference>
<accession>A0A024UW02</accession>
<proteinExistence type="predicted"/>
<reference evidence="2 3" key="2">
    <citation type="submission" date="2013-02" db="EMBL/GenBank/DDBJ databases">
        <title>The Genome Sequence of Plasmodium falciparum Vietnam Oak-Knoll (FVO).</title>
        <authorList>
            <consortium name="The Broad Institute Genome Sequencing Platform"/>
            <consortium name="The Broad Institute Genome Sequencing Center for Infectious Disease"/>
            <person name="Neafsey D."/>
            <person name="Cheeseman I."/>
            <person name="Volkman S."/>
            <person name="Adams J."/>
            <person name="Walker B."/>
            <person name="Young S.K."/>
            <person name="Zeng Q."/>
            <person name="Gargeya S."/>
            <person name="Fitzgerald M."/>
            <person name="Haas B."/>
            <person name="Abouelleil A."/>
            <person name="Alvarado L."/>
            <person name="Arachchi H.M."/>
            <person name="Berlin A.M."/>
            <person name="Chapman S.B."/>
            <person name="Dewar J."/>
            <person name="Goldberg J."/>
            <person name="Griggs A."/>
            <person name="Gujja S."/>
            <person name="Hansen M."/>
            <person name="Howarth C."/>
            <person name="Imamovic A."/>
            <person name="Larimer J."/>
            <person name="McCowan C."/>
            <person name="Murphy C."/>
            <person name="Neiman D."/>
            <person name="Pearson M."/>
            <person name="Priest M."/>
            <person name="Roberts A."/>
            <person name="Saif S."/>
            <person name="Shea T."/>
            <person name="Sisk P."/>
            <person name="Sykes S."/>
            <person name="Wortman J."/>
            <person name="Nusbaum C."/>
            <person name="Birren B."/>
        </authorList>
    </citation>
    <scope>NUCLEOTIDE SEQUENCE [LARGE SCALE GENOMIC DNA]</scope>
    <source>
        <strain evidence="3">Vietnam Oak-Knoll (FVO)</strain>
    </source>
</reference>
<sequence length="59" mass="7213">MFQHILIFILLTNMLQYFLIQHIFLFKILKYLLCLLCNESVCFCLIKDKKQNVNITRKF</sequence>
<dbReference type="Proteomes" id="UP000030690">
    <property type="component" value="Unassembled WGS sequence"/>
</dbReference>
<name>A0A024UW02_PLAFA</name>